<dbReference type="GO" id="GO:0047470">
    <property type="term" value="F:(1,4)-alpha-D-glucan 1-alpha-D-glucosylmutase activity"/>
    <property type="evidence" value="ECO:0007669"/>
    <property type="project" value="UniProtKB-EC"/>
</dbReference>
<dbReference type="PANTHER" id="PTHR10357">
    <property type="entry name" value="ALPHA-AMYLASE FAMILY MEMBER"/>
    <property type="match status" value="1"/>
</dbReference>
<accession>A0A8J7M306</accession>
<proteinExistence type="predicted"/>
<evidence type="ECO:0000259" key="1">
    <source>
        <dbReference type="SMART" id="SM00642"/>
    </source>
</evidence>
<organism evidence="2 3">
    <name type="scientific">Geomesophilobacter sediminis</name>
    <dbReference type="NCBI Taxonomy" id="2798584"/>
    <lineage>
        <taxon>Bacteria</taxon>
        <taxon>Pseudomonadati</taxon>
        <taxon>Thermodesulfobacteriota</taxon>
        <taxon>Desulfuromonadia</taxon>
        <taxon>Geobacterales</taxon>
        <taxon>Geobacteraceae</taxon>
        <taxon>Geomesophilobacter</taxon>
    </lineage>
</organism>
<reference evidence="2" key="1">
    <citation type="submission" date="2020-12" db="EMBL/GenBank/DDBJ databases">
        <title>Geomonas sp. Red875, isolated from river sediment.</title>
        <authorList>
            <person name="Xu Z."/>
            <person name="Zhang Z."/>
            <person name="Masuda Y."/>
            <person name="Itoh H."/>
            <person name="Senoo K."/>
        </authorList>
    </citation>
    <scope>NUCLEOTIDE SEQUENCE</scope>
    <source>
        <strain evidence="2">Red875</strain>
    </source>
</reference>
<evidence type="ECO:0000313" key="2">
    <source>
        <dbReference type="EMBL" id="MBJ6727804.1"/>
    </source>
</evidence>
<keyword evidence="3" id="KW-1185">Reference proteome</keyword>
<name>A0A8J7M306_9BACT</name>
<dbReference type="InterPro" id="IPR017853">
    <property type="entry name" value="GH"/>
</dbReference>
<gene>
    <name evidence="2" type="ORF">JFN93_24105</name>
</gene>
<dbReference type="AlphaFoldDB" id="A0A8J7M306"/>
<dbReference type="SMART" id="SM00642">
    <property type="entry name" value="Aamy"/>
    <property type="match status" value="1"/>
</dbReference>
<dbReference type="RefSeq" id="WP_199386945.1">
    <property type="nucleotide sequence ID" value="NZ_JAEMHM010000030.1"/>
</dbReference>
<dbReference type="CDD" id="cd11336">
    <property type="entry name" value="AmyAc_MTSase"/>
    <property type="match status" value="1"/>
</dbReference>
<dbReference type="InterPro" id="IPR012767">
    <property type="entry name" value="Trehalose_TreY"/>
</dbReference>
<feature type="domain" description="Glycosyl hydrolase family 13 catalytic" evidence="1">
    <location>
        <begin position="13"/>
        <end position="543"/>
    </location>
</feature>
<sequence>MDQEALPGTRIPTATYRLQFNSGFRFSQAQEIVSYLHDLGISDLYCSSYVAAKEGSIHGYDVVNQTVFNREIGTEEDFARLSGELEGRGMGQILDFVPNHMCVESPDNIWWMDVLENGPSSLYATFFDIDWQPVKKELTDKVLLPLLGDQYGRVLERGELSLLYKDGAFFVNAASLDIPLDPKSCLLILTHRLDTLKEQFAPEDPTLTELLSIVTALQHLPGFTERDPEKQQERHREKEIIKKRLAQLCQDAPPIRSFLEENLAEFNGVKGEPRSFDRLDALLLEQPYRLSYWRVATEEINYRRFFDINSLAAIRMEDKAVFDKTHVLLFRLIREGKVTGIRIDHVDGLYDPYRYLHALQKGCLGQRLPGLPAPEEPEWAERVSAEYDIRLAGNPAFRPFYIVCEKILMKGEQLPEEWPVYGTTGYDFMNQLNGIFIDSENARAFDRIYYRFVRGTEEFQEVMYRKKKLVMEVSLSGEANMLGHQLNNISERDRLTRDFTLNSLTRAIIEVIACFPVYRTYLNSGEVRDKDNQYIESAVSKARRKNPAMNASIFDFLRSVLLLKYPDYASEEDRRNWFNFAMRFQQITGPVMAKGLEDTTFYVYNRLLSLNEVGGAPGRFGTTREAFHGQNLERVKNFPHTLLATATHDTKRGEDVRPRIDALSELPDRWHRALVRWRAVNRKKGGSFENQPVPDGNEEYLFYQTLLGAWPHGEIDPQTYDTFCGRIREYLIKALREAKVNTSWVSPNQGYEEAVLAFVNEVLAPDPDNVFLKEFAPLQREVAHYGMFSSLSQVLLKMTSPGVPDFYQGCELWDLSLVDPDNRRQVDYAARVRALSRLKEREAQVGARELFRELMEERENGMIKLYLIYRCLNFRRGQAELFRDGDYHPLEARGAKARHVVSFARGAGRKRVIVAAPRLVATLLGRPDRLPVGDEVWGDTFLPLPHGIGARYRNVLTDEELLAEERHGALGMPLGHLFQELPVAVLFNEP</sequence>
<dbReference type="GO" id="GO:0005992">
    <property type="term" value="P:trehalose biosynthetic process"/>
    <property type="evidence" value="ECO:0007669"/>
    <property type="project" value="TreeGrafter"/>
</dbReference>
<protein>
    <submittedName>
        <fullName evidence="2">Malto-oligosyltrehalose synthase</fullName>
        <ecNumber evidence="2">5.4.99.15</ecNumber>
    </submittedName>
</protein>
<dbReference type="SUPFAM" id="SSF51445">
    <property type="entry name" value="(Trans)glycosidases"/>
    <property type="match status" value="1"/>
</dbReference>
<dbReference type="EMBL" id="JAEMHM010000030">
    <property type="protein sequence ID" value="MBJ6727804.1"/>
    <property type="molecule type" value="Genomic_DNA"/>
</dbReference>
<evidence type="ECO:0000313" key="3">
    <source>
        <dbReference type="Proteomes" id="UP000636888"/>
    </source>
</evidence>
<dbReference type="Proteomes" id="UP000636888">
    <property type="component" value="Unassembled WGS sequence"/>
</dbReference>
<comment type="caution">
    <text evidence="2">The sequence shown here is derived from an EMBL/GenBank/DDBJ whole genome shotgun (WGS) entry which is preliminary data.</text>
</comment>
<dbReference type="Pfam" id="PF00128">
    <property type="entry name" value="Alpha-amylase"/>
    <property type="match status" value="1"/>
</dbReference>
<dbReference type="Gene3D" id="3.20.20.80">
    <property type="entry name" value="Glycosidases"/>
    <property type="match status" value="4"/>
</dbReference>
<dbReference type="NCBIfam" id="NF011087">
    <property type="entry name" value="PRK14511.1-5"/>
    <property type="match status" value="1"/>
</dbReference>
<keyword evidence="2" id="KW-0413">Isomerase</keyword>
<dbReference type="EC" id="5.4.99.15" evidence="2"/>
<dbReference type="InterPro" id="IPR006047">
    <property type="entry name" value="GH13_cat_dom"/>
</dbReference>
<dbReference type="GO" id="GO:0030980">
    <property type="term" value="P:alpha-glucan catabolic process"/>
    <property type="evidence" value="ECO:0007669"/>
    <property type="project" value="TreeGrafter"/>
</dbReference>
<dbReference type="NCBIfam" id="TIGR02401">
    <property type="entry name" value="trehalose_TreY"/>
    <property type="match status" value="1"/>
</dbReference>
<dbReference type="PANTHER" id="PTHR10357:SF216">
    <property type="entry name" value="MALTOOLIGOSYL TREHALOSE SYNTHASE-RELATED"/>
    <property type="match status" value="1"/>
</dbReference>